<feature type="compositionally biased region" description="Basic and acidic residues" evidence="1">
    <location>
        <begin position="30"/>
        <end position="53"/>
    </location>
</feature>
<evidence type="ECO:0000256" key="1">
    <source>
        <dbReference type="SAM" id="MobiDB-lite"/>
    </source>
</evidence>
<dbReference type="STRING" id="411467.BACCAP_01871"/>
<evidence type="ECO:0000313" key="3">
    <source>
        <dbReference type="Proteomes" id="UP000003639"/>
    </source>
</evidence>
<proteinExistence type="predicted"/>
<dbReference type="Proteomes" id="UP000003639">
    <property type="component" value="Unassembled WGS sequence"/>
</dbReference>
<keyword evidence="3" id="KW-1185">Reference proteome</keyword>
<name>A6NUI9_9FIRM</name>
<gene>
    <name evidence="2" type="ORF">BACCAP_01871</name>
</gene>
<reference evidence="2 3" key="2">
    <citation type="submission" date="2007-06" db="EMBL/GenBank/DDBJ databases">
        <title>Draft genome sequence of Pseudoflavonifractor capillosus ATCC 29799.</title>
        <authorList>
            <person name="Sudarsanam P."/>
            <person name="Ley R."/>
            <person name="Guruge J."/>
            <person name="Turnbaugh P.J."/>
            <person name="Mahowald M."/>
            <person name="Liep D."/>
            <person name="Gordon J."/>
        </authorList>
    </citation>
    <scope>NUCLEOTIDE SEQUENCE [LARGE SCALE GENOMIC DNA]</scope>
    <source>
        <strain evidence="2 3">ATCC 29799</strain>
    </source>
</reference>
<accession>A6NUI9</accession>
<sequence length="61" mass="6965">MHCALERRIRRYGSTGRDPERGGGPYAAAEEVKKADHTVKSEDKKRSNSADKRRFGRNLFT</sequence>
<evidence type="ECO:0000313" key="2">
    <source>
        <dbReference type="EMBL" id="EDN00040.1"/>
    </source>
</evidence>
<organism evidence="2 3">
    <name type="scientific">Pseudoflavonifractor capillosus ATCC 29799</name>
    <dbReference type="NCBI Taxonomy" id="411467"/>
    <lineage>
        <taxon>Bacteria</taxon>
        <taxon>Bacillati</taxon>
        <taxon>Bacillota</taxon>
        <taxon>Clostridia</taxon>
        <taxon>Eubacteriales</taxon>
        <taxon>Oscillospiraceae</taxon>
        <taxon>Pseudoflavonifractor</taxon>
    </lineage>
</organism>
<dbReference type="AlphaFoldDB" id="A6NUI9"/>
<reference evidence="2 3" key="1">
    <citation type="submission" date="2007-04" db="EMBL/GenBank/DDBJ databases">
        <authorList>
            <person name="Fulton L."/>
            <person name="Clifton S."/>
            <person name="Fulton B."/>
            <person name="Xu J."/>
            <person name="Minx P."/>
            <person name="Pepin K.H."/>
            <person name="Johnson M."/>
            <person name="Thiruvilangam P."/>
            <person name="Bhonagiri V."/>
            <person name="Nash W.E."/>
            <person name="Mardis E.R."/>
            <person name="Wilson R.K."/>
        </authorList>
    </citation>
    <scope>NUCLEOTIDE SEQUENCE [LARGE SCALE GENOMIC DNA]</scope>
    <source>
        <strain evidence="2 3">ATCC 29799</strain>
    </source>
</reference>
<feature type="region of interest" description="Disordered" evidence="1">
    <location>
        <begin position="1"/>
        <end position="61"/>
    </location>
</feature>
<protein>
    <submittedName>
        <fullName evidence="2">Uncharacterized protein</fullName>
    </submittedName>
</protein>
<comment type="caution">
    <text evidence="2">The sequence shown here is derived from an EMBL/GenBank/DDBJ whole genome shotgun (WGS) entry which is preliminary data.</text>
</comment>
<dbReference type="EMBL" id="AAXG02000012">
    <property type="protein sequence ID" value="EDN00040.1"/>
    <property type="molecule type" value="Genomic_DNA"/>
</dbReference>